<sequence>MAKGYWIASVDVRDAEAYAAYVRENAVAFAKYGARFLVRGGAAEAVEGGMRSRIVVLEFPDHAAALACYHSPEYARAKALREGASVADVVVVEGYDGAQPGAA</sequence>
<dbReference type="PANTHER" id="PTHR41521:SF4">
    <property type="entry name" value="BLR0684 PROTEIN"/>
    <property type="match status" value="1"/>
</dbReference>
<dbReference type="STRING" id="349163.Acry_1359"/>
<dbReference type="EMBL" id="CP000697">
    <property type="protein sequence ID" value="ABQ30570.1"/>
    <property type="molecule type" value="Genomic_DNA"/>
</dbReference>
<accession>A5FY88</accession>
<dbReference type="InterPro" id="IPR011008">
    <property type="entry name" value="Dimeric_a/b-barrel"/>
</dbReference>
<dbReference type="InterPro" id="IPR010753">
    <property type="entry name" value="DUF1330"/>
</dbReference>
<name>A5FY88_ACICJ</name>
<proteinExistence type="predicted"/>
<dbReference type="SUPFAM" id="SSF54909">
    <property type="entry name" value="Dimeric alpha+beta barrel"/>
    <property type="match status" value="1"/>
</dbReference>
<dbReference type="KEGG" id="acr:Acry_1359"/>
<organism evidence="2 3">
    <name type="scientific">Acidiphilium cryptum (strain JF-5)</name>
    <dbReference type="NCBI Taxonomy" id="349163"/>
    <lineage>
        <taxon>Bacteria</taxon>
        <taxon>Pseudomonadati</taxon>
        <taxon>Pseudomonadota</taxon>
        <taxon>Alphaproteobacteria</taxon>
        <taxon>Acetobacterales</taxon>
        <taxon>Acidocellaceae</taxon>
        <taxon>Acidiphilium</taxon>
    </lineage>
</organism>
<dbReference type="Proteomes" id="UP000000245">
    <property type="component" value="Chromosome"/>
</dbReference>
<evidence type="ECO:0000313" key="2">
    <source>
        <dbReference type="EMBL" id="ABQ30570.1"/>
    </source>
</evidence>
<dbReference type="HOGENOM" id="CLU_145407_3_0_5"/>
<dbReference type="AlphaFoldDB" id="A5FY88"/>
<dbReference type="PANTHER" id="PTHR41521">
    <property type="match status" value="1"/>
</dbReference>
<dbReference type="Pfam" id="PF07045">
    <property type="entry name" value="DUF1330"/>
    <property type="match status" value="1"/>
</dbReference>
<evidence type="ECO:0000313" key="3">
    <source>
        <dbReference type="Proteomes" id="UP000000245"/>
    </source>
</evidence>
<gene>
    <name evidence="2" type="ordered locus">Acry_1359</name>
</gene>
<feature type="domain" description="DUF1330" evidence="1">
    <location>
        <begin position="3"/>
        <end position="95"/>
    </location>
</feature>
<evidence type="ECO:0000259" key="1">
    <source>
        <dbReference type="Pfam" id="PF07045"/>
    </source>
</evidence>
<dbReference type="RefSeq" id="WP_011942183.1">
    <property type="nucleotide sequence ID" value="NC_009484.1"/>
</dbReference>
<reference evidence="2 3" key="1">
    <citation type="submission" date="2007-05" db="EMBL/GenBank/DDBJ databases">
        <title>Complete sequence of chromosome of Acidiphilium cryptum JF-5.</title>
        <authorList>
            <consortium name="US DOE Joint Genome Institute"/>
            <person name="Copeland A."/>
            <person name="Lucas S."/>
            <person name="Lapidus A."/>
            <person name="Barry K."/>
            <person name="Detter J.C."/>
            <person name="Glavina del Rio T."/>
            <person name="Hammon N."/>
            <person name="Israni S."/>
            <person name="Dalin E."/>
            <person name="Tice H."/>
            <person name="Pitluck S."/>
            <person name="Sims D."/>
            <person name="Brettin T."/>
            <person name="Bruce D."/>
            <person name="Han C."/>
            <person name="Schmutz J."/>
            <person name="Larimer F."/>
            <person name="Land M."/>
            <person name="Hauser L."/>
            <person name="Kyrpides N."/>
            <person name="Kim E."/>
            <person name="Magnuson T."/>
            <person name="Richardson P."/>
        </authorList>
    </citation>
    <scope>NUCLEOTIDE SEQUENCE [LARGE SCALE GENOMIC DNA]</scope>
    <source>
        <strain evidence="2 3">JF-5</strain>
    </source>
</reference>
<dbReference type="eggNOG" id="COG5470">
    <property type="taxonomic scope" value="Bacteria"/>
</dbReference>
<dbReference type="Gene3D" id="3.30.70.100">
    <property type="match status" value="1"/>
</dbReference>
<keyword evidence="3" id="KW-1185">Reference proteome</keyword>
<protein>
    <recommendedName>
        <fullName evidence="1">DUF1330 domain-containing protein</fullName>
    </recommendedName>
</protein>